<dbReference type="Proteomes" id="UP000222542">
    <property type="component" value="Unassembled WGS sequence"/>
</dbReference>
<evidence type="ECO:0000256" key="5">
    <source>
        <dbReference type="ARBA" id="ARBA00023136"/>
    </source>
</evidence>
<dbReference type="PANTHER" id="PTHR11753">
    <property type="entry name" value="ADAPTOR COMPLEXES SMALL SUBUNIT FAMILY"/>
    <property type="match status" value="1"/>
</dbReference>
<dbReference type="EMBL" id="AYRZ02000096">
    <property type="protein sequence ID" value="PHT62112.1"/>
    <property type="molecule type" value="Genomic_DNA"/>
</dbReference>
<reference evidence="7 8" key="2">
    <citation type="journal article" date="2017" name="Genome Biol.">
        <title>New reference genome sequences of hot pepper reveal the massive evolution of plant disease-resistance genes by retroduplication.</title>
        <authorList>
            <person name="Kim S."/>
            <person name="Park J."/>
            <person name="Yeom S.I."/>
            <person name="Kim Y.M."/>
            <person name="Seo E."/>
            <person name="Kim K.T."/>
            <person name="Kim M.S."/>
            <person name="Lee J.M."/>
            <person name="Cheong K."/>
            <person name="Shin H.S."/>
            <person name="Kim S.B."/>
            <person name="Han K."/>
            <person name="Lee J."/>
            <person name="Park M."/>
            <person name="Lee H.A."/>
            <person name="Lee H.Y."/>
            <person name="Lee Y."/>
            <person name="Oh S."/>
            <person name="Lee J.H."/>
            <person name="Choi E."/>
            <person name="Choi E."/>
            <person name="Lee S.E."/>
            <person name="Jeon J."/>
            <person name="Kim H."/>
            <person name="Choi G."/>
            <person name="Song H."/>
            <person name="Lee J."/>
            <person name="Lee S.C."/>
            <person name="Kwon J.K."/>
            <person name="Lee H.Y."/>
            <person name="Koo N."/>
            <person name="Hong Y."/>
            <person name="Kim R.W."/>
            <person name="Kang W.H."/>
            <person name="Huh J.H."/>
            <person name="Kang B.C."/>
            <person name="Yang T.J."/>
            <person name="Lee Y.H."/>
            <person name="Bennetzen J.L."/>
            <person name="Choi D."/>
        </authorList>
    </citation>
    <scope>NUCLEOTIDE SEQUENCE [LARGE SCALE GENOMIC DNA]</scope>
    <source>
        <strain evidence="8">cv. CM334</strain>
    </source>
</reference>
<dbReference type="GO" id="GO:0015031">
    <property type="term" value="P:protein transport"/>
    <property type="evidence" value="ECO:0007669"/>
    <property type="project" value="UniProtKB-KW"/>
</dbReference>
<evidence type="ECO:0000313" key="8">
    <source>
        <dbReference type="Proteomes" id="UP000222542"/>
    </source>
</evidence>
<keyword evidence="8" id="KW-1185">Reference proteome</keyword>
<comment type="caution">
    <text evidence="7">The sequence shown here is derived from an EMBL/GenBank/DDBJ whole genome shotgun (WGS) entry which is preliminary data.</text>
</comment>
<feature type="domain" description="AP complex mu/sigma subunit" evidence="6">
    <location>
        <begin position="1"/>
        <end position="144"/>
    </location>
</feature>
<evidence type="ECO:0000256" key="1">
    <source>
        <dbReference type="ARBA" id="ARBA00004308"/>
    </source>
</evidence>
<evidence type="ECO:0000256" key="4">
    <source>
        <dbReference type="ARBA" id="ARBA00022927"/>
    </source>
</evidence>
<comment type="subcellular location">
    <subcellularLocation>
        <location evidence="1">Endomembrane system</location>
    </subcellularLocation>
</comment>
<protein>
    <submittedName>
        <fullName evidence="7">AP-3 complex subunit sigma</fullName>
    </submittedName>
</protein>
<sequence>MIKGVILMNDKGKPRLVKFYDYHPAEKQQELIRRLYGVLSSRAEDVSNFVKVDSLFGPDTRLVYKTYATLHILFIFDSSENELAMLDLMQVFVEAMDKCFSNVRELDIVFNFNKVHAILDEIILGGQVLETSSSEVVKAVEEISKYSPNPLCFFSLLFFTHQVSQDAISYFLFRMERAANSLMAVPSITGWQGR</sequence>
<evidence type="ECO:0000313" key="7">
    <source>
        <dbReference type="EMBL" id="PHT62112.1"/>
    </source>
</evidence>
<evidence type="ECO:0000259" key="6">
    <source>
        <dbReference type="Pfam" id="PF01217"/>
    </source>
</evidence>
<proteinExistence type="inferred from homology"/>
<dbReference type="OMA" id="CELHIVF"/>
<comment type="similarity">
    <text evidence="2">Belongs to the adaptor complexes small subunit family.</text>
</comment>
<dbReference type="Gramene" id="PHT62112">
    <property type="protein sequence ID" value="PHT62112"/>
    <property type="gene ID" value="T459_34036"/>
</dbReference>
<keyword evidence="5" id="KW-0472">Membrane</keyword>
<reference evidence="7 8" key="1">
    <citation type="journal article" date="2014" name="Nat. Genet.">
        <title>Genome sequence of the hot pepper provides insights into the evolution of pungency in Capsicum species.</title>
        <authorList>
            <person name="Kim S."/>
            <person name="Park M."/>
            <person name="Yeom S.I."/>
            <person name="Kim Y.M."/>
            <person name="Lee J.M."/>
            <person name="Lee H.A."/>
            <person name="Seo E."/>
            <person name="Choi J."/>
            <person name="Cheong K."/>
            <person name="Kim K.T."/>
            <person name="Jung K."/>
            <person name="Lee G.W."/>
            <person name="Oh S.K."/>
            <person name="Bae C."/>
            <person name="Kim S.B."/>
            <person name="Lee H.Y."/>
            <person name="Kim S.Y."/>
            <person name="Kim M.S."/>
            <person name="Kang B.C."/>
            <person name="Jo Y.D."/>
            <person name="Yang H.B."/>
            <person name="Jeong H.J."/>
            <person name="Kang W.H."/>
            <person name="Kwon J.K."/>
            <person name="Shin C."/>
            <person name="Lim J.Y."/>
            <person name="Park J.H."/>
            <person name="Huh J.H."/>
            <person name="Kim J.S."/>
            <person name="Kim B.D."/>
            <person name="Cohen O."/>
            <person name="Paran I."/>
            <person name="Suh M.C."/>
            <person name="Lee S.B."/>
            <person name="Kim Y.K."/>
            <person name="Shin Y."/>
            <person name="Noh S.J."/>
            <person name="Park J."/>
            <person name="Seo Y.S."/>
            <person name="Kwon S.Y."/>
            <person name="Kim H.A."/>
            <person name="Park J.M."/>
            <person name="Kim H.J."/>
            <person name="Choi S.B."/>
            <person name="Bosland P.W."/>
            <person name="Reeves G."/>
            <person name="Jo S.H."/>
            <person name="Lee B.W."/>
            <person name="Cho H.T."/>
            <person name="Choi H.S."/>
            <person name="Lee M.S."/>
            <person name="Yu Y."/>
            <person name="Do Choi Y."/>
            <person name="Park B.S."/>
            <person name="van Deynze A."/>
            <person name="Ashrafi H."/>
            <person name="Hill T."/>
            <person name="Kim W.T."/>
            <person name="Pai H.S."/>
            <person name="Ahn H.K."/>
            <person name="Yeam I."/>
            <person name="Giovannoni J.J."/>
            <person name="Rose J.K."/>
            <person name="Sorensen I."/>
            <person name="Lee S.J."/>
            <person name="Kim R.W."/>
            <person name="Choi I.Y."/>
            <person name="Choi B.S."/>
            <person name="Lim J.S."/>
            <person name="Lee Y.H."/>
            <person name="Choi D."/>
        </authorList>
    </citation>
    <scope>NUCLEOTIDE SEQUENCE [LARGE SCALE GENOMIC DNA]</scope>
    <source>
        <strain evidence="8">cv. CM334</strain>
    </source>
</reference>
<organism evidence="7 8">
    <name type="scientific">Capsicum annuum</name>
    <name type="common">Capsicum pepper</name>
    <dbReference type="NCBI Taxonomy" id="4072"/>
    <lineage>
        <taxon>Eukaryota</taxon>
        <taxon>Viridiplantae</taxon>
        <taxon>Streptophyta</taxon>
        <taxon>Embryophyta</taxon>
        <taxon>Tracheophyta</taxon>
        <taxon>Spermatophyta</taxon>
        <taxon>Magnoliopsida</taxon>
        <taxon>eudicotyledons</taxon>
        <taxon>Gunneridae</taxon>
        <taxon>Pentapetalae</taxon>
        <taxon>asterids</taxon>
        <taxon>lamiids</taxon>
        <taxon>Solanales</taxon>
        <taxon>Solanaceae</taxon>
        <taxon>Solanoideae</taxon>
        <taxon>Capsiceae</taxon>
        <taxon>Capsicum</taxon>
    </lineage>
</organism>
<evidence type="ECO:0000256" key="3">
    <source>
        <dbReference type="ARBA" id="ARBA00022448"/>
    </source>
</evidence>
<dbReference type="SUPFAM" id="SSF64356">
    <property type="entry name" value="SNARE-like"/>
    <property type="match status" value="1"/>
</dbReference>
<evidence type="ECO:0000256" key="2">
    <source>
        <dbReference type="ARBA" id="ARBA00006972"/>
    </source>
</evidence>
<dbReference type="GO" id="GO:0016192">
    <property type="term" value="P:vesicle-mediated transport"/>
    <property type="evidence" value="ECO:0000318"/>
    <property type="project" value="GO_Central"/>
</dbReference>
<dbReference type="GO" id="GO:0012505">
    <property type="term" value="C:endomembrane system"/>
    <property type="evidence" value="ECO:0007669"/>
    <property type="project" value="UniProtKB-SubCell"/>
</dbReference>
<gene>
    <name evidence="7" type="ORF">T459_34036</name>
</gene>
<dbReference type="InterPro" id="IPR016635">
    <property type="entry name" value="AP_complex_ssu"/>
</dbReference>
<accession>A0A2G2XXB7</accession>
<dbReference type="InterPro" id="IPR011012">
    <property type="entry name" value="Longin-like_dom_sf"/>
</dbReference>
<keyword evidence="4" id="KW-0653">Protein transport</keyword>
<keyword evidence="3" id="KW-0813">Transport</keyword>
<dbReference type="Gene3D" id="3.30.450.60">
    <property type="match status" value="1"/>
</dbReference>
<dbReference type="AlphaFoldDB" id="A0A2G2XXB7"/>
<name>A0A2G2XXB7_CAPAN</name>
<dbReference type="STRING" id="4072.A0A2G2XXB7"/>
<dbReference type="Pfam" id="PF01217">
    <property type="entry name" value="Clat_adaptor_s"/>
    <property type="match status" value="1"/>
</dbReference>
<dbReference type="InterPro" id="IPR022775">
    <property type="entry name" value="AP_mu_sigma_su"/>
</dbReference>